<evidence type="ECO:0000313" key="3">
    <source>
        <dbReference type="Proteomes" id="UP000326178"/>
    </source>
</evidence>
<evidence type="ECO:0000313" key="2">
    <source>
        <dbReference type="EMBL" id="QEU76214.1"/>
    </source>
</evidence>
<dbReference type="EMBL" id="CP023702">
    <property type="protein sequence ID" value="QEU76214.1"/>
    <property type="molecule type" value="Genomic_DNA"/>
</dbReference>
<feature type="transmembrane region" description="Helical" evidence="1">
    <location>
        <begin position="12"/>
        <end position="42"/>
    </location>
</feature>
<keyword evidence="1" id="KW-1133">Transmembrane helix</keyword>
<dbReference type="KEGG" id="snk:CP967_33345"/>
<reference evidence="2 3" key="1">
    <citation type="submission" date="2017-09" db="EMBL/GenBank/DDBJ databases">
        <authorList>
            <person name="Lee N."/>
            <person name="Cho B.-K."/>
        </authorList>
    </citation>
    <scope>NUCLEOTIDE SEQUENCE [LARGE SCALE GENOMIC DNA]</scope>
    <source>
        <strain evidence="2 3">ATCC 12769</strain>
    </source>
</reference>
<keyword evidence="1" id="KW-0812">Transmembrane</keyword>
<accession>A0A5J6FLK9</accession>
<proteinExistence type="predicted"/>
<protein>
    <recommendedName>
        <fullName evidence="4">Integral membrane protein</fullName>
    </recommendedName>
</protein>
<organism evidence="2 3">
    <name type="scientific">Streptomyces nitrosporeus</name>
    <dbReference type="NCBI Taxonomy" id="28894"/>
    <lineage>
        <taxon>Bacteria</taxon>
        <taxon>Bacillati</taxon>
        <taxon>Actinomycetota</taxon>
        <taxon>Actinomycetes</taxon>
        <taxon>Kitasatosporales</taxon>
        <taxon>Streptomycetaceae</taxon>
        <taxon>Streptomyces</taxon>
    </lineage>
</organism>
<keyword evidence="1" id="KW-0472">Membrane</keyword>
<name>A0A5J6FLK9_9ACTN</name>
<evidence type="ECO:0008006" key="4">
    <source>
        <dbReference type="Google" id="ProtNLM"/>
    </source>
</evidence>
<dbReference type="OrthoDB" id="3543503at2"/>
<dbReference type="Proteomes" id="UP000326178">
    <property type="component" value="Chromosome"/>
</dbReference>
<keyword evidence="3" id="KW-1185">Reference proteome</keyword>
<gene>
    <name evidence="2" type="ORF">CP967_33345</name>
</gene>
<sequence>MSNGAKVAIGGVVVAVVLIPFIGFWWSLLILLGVPAAGYLMLDPSQRRRLRRVGRKEIGR</sequence>
<dbReference type="AlphaFoldDB" id="A0A5J6FLK9"/>
<evidence type="ECO:0000256" key="1">
    <source>
        <dbReference type="SAM" id="Phobius"/>
    </source>
</evidence>
<dbReference type="RefSeq" id="WP_150491531.1">
    <property type="nucleotide sequence ID" value="NZ_BMUV01000012.1"/>
</dbReference>